<dbReference type="SMART" id="SM00612">
    <property type="entry name" value="Kelch"/>
    <property type="match status" value="3"/>
</dbReference>
<dbReference type="Pfam" id="PF07250">
    <property type="entry name" value="Glyoxal_oxid_N"/>
    <property type="match status" value="1"/>
</dbReference>
<dbReference type="Gene3D" id="2.60.40.10">
    <property type="entry name" value="Immunoglobulins"/>
    <property type="match status" value="1"/>
</dbReference>
<dbReference type="InterPro" id="IPR009880">
    <property type="entry name" value="Glyoxal_oxidase_N"/>
</dbReference>
<dbReference type="SUPFAM" id="SSF49785">
    <property type="entry name" value="Galactose-binding domain-like"/>
    <property type="match status" value="1"/>
</dbReference>
<evidence type="ECO:0000259" key="3">
    <source>
        <dbReference type="PROSITE" id="PS50022"/>
    </source>
</evidence>
<dbReference type="SUPFAM" id="SSF50965">
    <property type="entry name" value="Galactose oxidase, central domain"/>
    <property type="match status" value="1"/>
</dbReference>
<proteinExistence type="predicted"/>
<dbReference type="InterPro" id="IPR015202">
    <property type="entry name" value="GO-like_E_set"/>
</dbReference>
<evidence type="ECO:0000256" key="1">
    <source>
        <dbReference type="ARBA" id="ARBA00022729"/>
    </source>
</evidence>
<dbReference type="InterPro" id="IPR014756">
    <property type="entry name" value="Ig_E-set"/>
</dbReference>
<accession>A0A8H3FGM6</accession>
<evidence type="ECO:0000313" key="4">
    <source>
        <dbReference type="EMBL" id="CAF9923325.1"/>
    </source>
</evidence>
<dbReference type="InterPro" id="IPR008979">
    <property type="entry name" value="Galactose-bd-like_sf"/>
</dbReference>
<dbReference type="PANTHER" id="PTHR32208">
    <property type="entry name" value="SECRETED PROTEIN-RELATED"/>
    <property type="match status" value="1"/>
</dbReference>
<dbReference type="OrthoDB" id="2019572at2759"/>
<dbReference type="Pfam" id="PF00754">
    <property type="entry name" value="F5_F8_type_C"/>
    <property type="match status" value="1"/>
</dbReference>
<dbReference type="InterPro" id="IPR000421">
    <property type="entry name" value="FA58C"/>
</dbReference>
<feature type="domain" description="F5/8 type C" evidence="3">
    <location>
        <begin position="9"/>
        <end position="160"/>
    </location>
</feature>
<dbReference type="CDD" id="cd02851">
    <property type="entry name" value="E_set_GO_C"/>
    <property type="match status" value="1"/>
</dbReference>
<dbReference type="InterPro" id="IPR013783">
    <property type="entry name" value="Ig-like_fold"/>
</dbReference>
<sequence>MWLKSTAAILAVVASLAKAQIDRTGWQITSDSFQPGNEPTNAIDASTTSIFHTEWTPVNVPLPHNLTIDMKKSYNINAVSYLPRQDGNSNGNIGQHQIQLSSDGQIWGSPVVIGTYLDDASLKKSSFVTKPARYVRLIAITEAGNRGPWMSAADINVFAAASYTPPQNSLGRWGPTIDFPIVPAAAAIEHDSGKLLGWSSFAANTFSGGPGGMTQTCTYDPASGVVSKRTISNTNHDMFCPGLSIDATGRPVVTGGNNAEKTSIYDVNADAWIAAANMQISRGYQSQATLSDGRIFTIGGSWSGGQGNKNGEVYNTLSNQWALLSGCPVAPMLTNDAQGVYRADNHAWLFGWKNGSVFQAGPSKAMNWYTTATASGSTKPAGLRGTDADAMCGNSVMYDAVNGKILTAGGSPSYQDSDATTNAYVVTIGNVGNTPTVAQVASMQYARSFANGVVLPNGKVFITGGQARPVPFSDNTAVLAPELFDPATGKFTTLNPMAIARTYHSWALLMPDATVYNGGGGLCGTCTTNHFDAEIYSPSYLFNSDGTLAARPKINTISATTITLGSKLTVTTSSAITSFSLIRYGSATHTVNTDQRRIPLVPLSAGTNTYTLTIPNDAGIAIPGSWMLFAMNSAGVPSVAKTILVKSA</sequence>
<dbReference type="InterPro" id="IPR006652">
    <property type="entry name" value="Kelch_1"/>
</dbReference>
<dbReference type="EMBL" id="CAJPDS010000033">
    <property type="protein sequence ID" value="CAF9923325.1"/>
    <property type="molecule type" value="Genomic_DNA"/>
</dbReference>
<dbReference type="SUPFAM" id="SSF81296">
    <property type="entry name" value="E set domains"/>
    <property type="match status" value="1"/>
</dbReference>
<dbReference type="Pfam" id="PF09118">
    <property type="entry name" value="GO-like_E_set"/>
    <property type="match status" value="1"/>
</dbReference>
<gene>
    <name evidence="4" type="ORF">HETSPECPRED_005294</name>
</gene>
<dbReference type="InterPro" id="IPR011043">
    <property type="entry name" value="Gal_Oxase/kelch_b-propeller"/>
</dbReference>
<evidence type="ECO:0000256" key="2">
    <source>
        <dbReference type="SAM" id="SignalP"/>
    </source>
</evidence>
<dbReference type="Proteomes" id="UP000664521">
    <property type="component" value="Unassembled WGS sequence"/>
</dbReference>
<evidence type="ECO:0000313" key="5">
    <source>
        <dbReference type="Proteomes" id="UP000664521"/>
    </source>
</evidence>
<reference evidence="4" key="1">
    <citation type="submission" date="2021-03" db="EMBL/GenBank/DDBJ databases">
        <authorList>
            <person name="Tagirdzhanova G."/>
        </authorList>
    </citation>
    <scope>NUCLEOTIDE SEQUENCE</scope>
</reference>
<dbReference type="PROSITE" id="PS50022">
    <property type="entry name" value="FA58C_3"/>
    <property type="match status" value="1"/>
</dbReference>
<dbReference type="InterPro" id="IPR037293">
    <property type="entry name" value="Gal_Oxidase_central_sf"/>
</dbReference>
<keyword evidence="5" id="KW-1185">Reference proteome</keyword>
<feature type="signal peptide" evidence="2">
    <location>
        <begin position="1"/>
        <end position="19"/>
    </location>
</feature>
<comment type="caution">
    <text evidence="4">The sequence shown here is derived from an EMBL/GenBank/DDBJ whole genome shotgun (WGS) entry which is preliminary data.</text>
</comment>
<protein>
    <recommendedName>
        <fullName evidence="3">F5/8 type C domain-containing protein</fullName>
    </recommendedName>
</protein>
<dbReference type="PANTHER" id="PTHR32208:SF68">
    <property type="entry name" value="GALACTOSE OXIDASE"/>
    <property type="match status" value="1"/>
</dbReference>
<name>A0A8H3FGM6_9LECA</name>
<keyword evidence="1 2" id="KW-0732">Signal</keyword>
<dbReference type="AlphaFoldDB" id="A0A8H3FGM6"/>
<organism evidence="4 5">
    <name type="scientific">Heterodermia speciosa</name>
    <dbReference type="NCBI Taxonomy" id="116794"/>
    <lineage>
        <taxon>Eukaryota</taxon>
        <taxon>Fungi</taxon>
        <taxon>Dikarya</taxon>
        <taxon>Ascomycota</taxon>
        <taxon>Pezizomycotina</taxon>
        <taxon>Lecanoromycetes</taxon>
        <taxon>OSLEUM clade</taxon>
        <taxon>Lecanoromycetidae</taxon>
        <taxon>Caliciales</taxon>
        <taxon>Physciaceae</taxon>
        <taxon>Heterodermia</taxon>
    </lineage>
</organism>
<dbReference type="Gene3D" id="2.130.10.80">
    <property type="entry name" value="Galactose oxidase/kelch, beta-propeller"/>
    <property type="match status" value="1"/>
</dbReference>
<feature type="chain" id="PRO_5034585052" description="F5/8 type C domain-containing protein" evidence="2">
    <location>
        <begin position="20"/>
        <end position="648"/>
    </location>
</feature>
<dbReference type="Gene3D" id="2.60.120.260">
    <property type="entry name" value="Galactose-binding domain-like"/>
    <property type="match status" value="1"/>
</dbReference>